<name>Q4RZF2_TETNG</name>
<feature type="transmembrane region" description="Helical" evidence="13">
    <location>
        <begin position="97"/>
        <end position="121"/>
    </location>
</feature>
<dbReference type="GeneTree" id="ENSGT00550000075120"/>
<dbReference type="AlphaFoldDB" id="Q4RZF2"/>
<evidence type="ECO:0000256" key="11">
    <source>
        <dbReference type="ARBA" id="ARBA00071448"/>
    </source>
</evidence>
<dbReference type="FunFam" id="1.20.120.610:FF:000002">
    <property type="entry name" value="V-type proton ATPase proteolipid subunit"/>
    <property type="match status" value="1"/>
</dbReference>
<dbReference type="KEGG" id="tng:GSTEN00026513G001"/>
<evidence type="ECO:0000256" key="2">
    <source>
        <dbReference type="ARBA" id="ARBA00022448"/>
    </source>
</evidence>
<dbReference type="STRING" id="99883.ENSTNIP00000017203"/>
<evidence type="ECO:0000256" key="7">
    <source>
        <dbReference type="ARBA" id="ARBA00023136"/>
    </source>
</evidence>
<dbReference type="InterPro" id="IPR002379">
    <property type="entry name" value="ATPase_proteolipid_c-like_dom"/>
</dbReference>
<evidence type="ECO:0000256" key="10">
    <source>
        <dbReference type="ARBA" id="ARBA00062646"/>
    </source>
</evidence>
<dbReference type="PRINTS" id="PR00122">
    <property type="entry name" value="VACATPASE"/>
</dbReference>
<evidence type="ECO:0000256" key="5">
    <source>
        <dbReference type="ARBA" id="ARBA00022989"/>
    </source>
</evidence>
<evidence type="ECO:0000256" key="1">
    <source>
        <dbReference type="ARBA" id="ARBA00007296"/>
    </source>
</evidence>
<sequence>MLLEWMMNGHAMIYTGVTLAFWSTILVVGICYTIFDLGFRFNVAWFLTETSPFMWASLGIGLAISLSVVGAAWGIYITGSSIIGGGVKAPRIKTKNLVSIIFCEAVAIYGIIMAIVISNMVENFSGTTPETIGARNYQAGYSMFGAGLTVGFSNLFCGICVGIVGSGAALADAQNASLFVKILIVEIFGSAIGLFGVIVAILQPKPAPCGLLPWRYPGLFSNVRTTSDLMSDTVRNDWSRLEGRSPSSAMTRLMLGRTLERICKGVLLLCLLHFLIMMILYFDVYSQRFDLFSRFNNARNGSRNNSTAAGNAHHFYYYNISRPNATSTSYLAAGEQSAQSAQPDANQTPSPKPLPPCPENPPGLGE</sequence>
<dbReference type="OrthoDB" id="10264021at2759"/>
<feature type="transmembrane region" description="Helical" evidence="13">
    <location>
        <begin position="141"/>
        <end position="171"/>
    </location>
</feature>
<keyword evidence="18" id="KW-1185">Reference proteome</keyword>
<organism evidence="16">
    <name type="scientific">Tetraodon nigroviridis</name>
    <name type="common">Spotted green pufferfish</name>
    <name type="synonym">Chelonodon nigroviridis</name>
    <dbReference type="NCBI Taxonomy" id="99883"/>
    <lineage>
        <taxon>Eukaryota</taxon>
        <taxon>Metazoa</taxon>
        <taxon>Chordata</taxon>
        <taxon>Craniata</taxon>
        <taxon>Vertebrata</taxon>
        <taxon>Euteleostomi</taxon>
        <taxon>Actinopterygii</taxon>
        <taxon>Neopterygii</taxon>
        <taxon>Teleostei</taxon>
        <taxon>Neoteleostei</taxon>
        <taxon>Acanthomorphata</taxon>
        <taxon>Eupercaria</taxon>
        <taxon>Tetraodontiformes</taxon>
        <taxon>Tetradontoidea</taxon>
        <taxon>Tetraodontidae</taxon>
        <taxon>Tetraodon</taxon>
    </lineage>
</organism>
<dbReference type="CDD" id="cd18177">
    <property type="entry name" value="ATP-synt_Vo_c_ATP6F_rpt1"/>
    <property type="match status" value="1"/>
</dbReference>
<dbReference type="GO" id="GO:0030665">
    <property type="term" value="C:clathrin-coated vesicle membrane"/>
    <property type="evidence" value="ECO:0007669"/>
    <property type="project" value="UniProtKB-SubCell"/>
</dbReference>
<dbReference type="EMBL" id="CAAE01014934">
    <property type="protein sequence ID" value="CAG06230.1"/>
    <property type="molecule type" value="Genomic_DNA"/>
</dbReference>
<keyword evidence="5 13" id="KW-1133">Transmembrane helix</keyword>
<keyword evidence="4" id="KW-0375">Hydrogen ion transport</keyword>
<comment type="subunit">
    <text evidence="10">V-ATPase is a heteromultimeric enzyme made up of two complexes: the ATP-hydrolytic V1 complex and the proton translocation V0 complex. The V1 complex consists of three catalytic AB heterodimers that form a heterohexamer, three peripheral stalks each consisting of EG heterodimers, one central rotor including subunits D and F, and the regulatory subunits C and H. The proton translocation complex V0 consists of the proton transport subunit a, a ring of proteolipid subunits c9c'', rotary subunit d, subunits e and f, and the accessory subunits ATP6AP1/Ac45 and ATP6AP2/PRR. Interacts with IFITM3. Interacts with TM4SF19; this interaction inhibits V1-V0 complex assembly.</text>
</comment>
<feature type="region of interest" description="Disordered" evidence="14">
    <location>
        <begin position="329"/>
        <end position="366"/>
    </location>
</feature>
<feature type="domain" description="V-ATPase proteolipid subunit C-like" evidence="15">
    <location>
        <begin position="144"/>
        <end position="202"/>
    </location>
</feature>
<dbReference type="InterPro" id="IPR000245">
    <property type="entry name" value="ATPase_proteolipid_csu"/>
</dbReference>
<evidence type="ECO:0000256" key="8">
    <source>
        <dbReference type="ARBA" id="ARBA00029431"/>
    </source>
</evidence>
<evidence type="ECO:0000256" key="14">
    <source>
        <dbReference type="SAM" id="MobiDB-lite"/>
    </source>
</evidence>
<gene>
    <name evidence="16" type="ORF">GSTENG00026513001</name>
</gene>
<dbReference type="CDD" id="cd18178">
    <property type="entry name" value="ATP-synt_Vo_c_ATP6F_rpt2"/>
    <property type="match status" value="1"/>
</dbReference>
<evidence type="ECO:0000256" key="9">
    <source>
        <dbReference type="ARBA" id="ARBA00054195"/>
    </source>
</evidence>
<keyword evidence="6 13" id="KW-0406">Ion transport</keyword>
<dbReference type="PANTHER" id="PTHR10263">
    <property type="entry name" value="V-TYPE PROTON ATPASE PROTEOLIPID SUBUNIT"/>
    <property type="match status" value="1"/>
</dbReference>
<dbReference type="Ensembl" id="ENSTNIT00000017419.1">
    <property type="protein sequence ID" value="ENSTNIP00000017203.1"/>
    <property type="gene ID" value="ENSTNIG00000014191.1"/>
</dbReference>
<evidence type="ECO:0000256" key="4">
    <source>
        <dbReference type="ARBA" id="ARBA00022781"/>
    </source>
</evidence>
<feature type="transmembrane region" description="Helical" evidence="13">
    <location>
        <begin position="55"/>
        <end position="76"/>
    </location>
</feature>
<evidence type="ECO:0000256" key="13">
    <source>
        <dbReference type="RuleBase" id="RU363060"/>
    </source>
</evidence>
<feature type="transmembrane region" description="Helical" evidence="13">
    <location>
        <begin position="12"/>
        <end position="35"/>
    </location>
</feature>
<evidence type="ECO:0000259" key="15">
    <source>
        <dbReference type="Pfam" id="PF00137"/>
    </source>
</evidence>
<evidence type="ECO:0000313" key="16">
    <source>
        <dbReference type="EMBL" id="CAG06230.1"/>
    </source>
</evidence>
<dbReference type="GO" id="GO:0033179">
    <property type="term" value="C:proton-transporting V-type ATPase, V0 domain"/>
    <property type="evidence" value="ECO:0007669"/>
    <property type="project" value="InterPro"/>
</dbReference>
<dbReference type="HOGENOM" id="CLU_756410_0_0_1"/>
<evidence type="ECO:0000256" key="12">
    <source>
        <dbReference type="ARBA" id="ARBA00080672"/>
    </source>
</evidence>
<proteinExistence type="inferred from homology"/>
<keyword evidence="3 13" id="KW-0812">Transmembrane</keyword>
<feature type="transmembrane region" description="Helical" evidence="13">
    <location>
        <begin position="178"/>
        <end position="202"/>
    </location>
</feature>
<accession>Q4RZF2</accession>
<dbReference type="SUPFAM" id="SSF81333">
    <property type="entry name" value="F1F0 ATP synthase subunit C"/>
    <property type="match status" value="2"/>
</dbReference>
<comment type="caution">
    <text evidence="13">Lacks conserved residue(s) required for the propagation of feature annotation.</text>
</comment>
<dbReference type="Pfam" id="PF00137">
    <property type="entry name" value="ATP-synt_C"/>
    <property type="match status" value="2"/>
</dbReference>
<evidence type="ECO:0000256" key="6">
    <source>
        <dbReference type="ARBA" id="ARBA00023065"/>
    </source>
</evidence>
<feature type="compositionally biased region" description="Polar residues" evidence="14">
    <location>
        <begin position="329"/>
        <end position="348"/>
    </location>
</feature>
<reference evidence="17" key="3">
    <citation type="submission" date="2025-05" db="UniProtKB">
        <authorList>
            <consortium name="Ensembl"/>
        </authorList>
    </citation>
    <scope>IDENTIFICATION</scope>
</reference>
<feature type="domain" description="V-ATPase proteolipid subunit C-like" evidence="15">
    <location>
        <begin position="58"/>
        <end position="117"/>
    </location>
</feature>
<feature type="compositionally biased region" description="Pro residues" evidence="14">
    <location>
        <begin position="350"/>
        <end position="366"/>
    </location>
</feature>
<comment type="function">
    <text evidence="9">Proton-conducting pore forming subunit of the V0 complex of vacuolar(H+)-ATPase (V-ATPase), a multisubunit enzyme composed of a peripheral complex (V1) that hydrolyzes ATP and a membrane integral complex (V0) that translocates protons. V-ATPase is responsible for acidifying and maintaining the pH of intracellular compartments and in some cell types, is targeted to the plasma membrane, where it is responsible for acidifying the extracellular environment.</text>
</comment>
<reference evidence="16 18" key="1">
    <citation type="journal article" date="2004" name="Nature">
        <title>Genome duplication in the teleost fish Tetraodon nigroviridis reveals the early vertebrate proto-karyotype.</title>
        <authorList>
            <person name="Jaillon O."/>
            <person name="Aury J.-M."/>
            <person name="Brunet F."/>
            <person name="Petit J.-L."/>
            <person name="Stange-Thomann N."/>
            <person name="Mauceli E."/>
            <person name="Bouneau L."/>
            <person name="Fischer C."/>
            <person name="Ozouf-Costaz C."/>
            <person name="Bernot A."/>
            <person name="Nicaud S."/>
            <person name="Jaffe D."/>
            <person name="Fisher S."/>
            <person name="Lutfalla G."/>
            <person name="Dossat C."/>
            <person name="Segurens B."/>
            <person name="Dasilva C."/>
            <person name="Salanoubat M."/>
            <person name="Levy M."/>
            <person name="Boudet N."/>
            <person name="Castellano S."/>
            <person name="Anthouard V."/>
            <person name="Jubin C."/>
            <person name="Castelli V."/>
            <person name="Katinka M."/>
            <person name="Vacherie B."/>
            <person name="Biemont C."/>
            <person name="Skalli Z."/>
            <person name="Cattolico L."/>
            <person name="Poulain J."/>
            <person name="De Berardinis V."/>
            <person name="Cruaud C."/>
            <person name="Duprat S."/>
            <person name="Brottier P."/>
            <person name="Coutanceau J.-P."/>
            <person name="Gouzy J."/>
            <person name="Parra G."/>
            <person name="Lardier G."/>
            <person name="Chapple C."/>
            <person name="McKernan K.J."/>
            <person name="McEwan P."/>
            <person name="Bosak S."/>
            <person name="Kellis M."/>
            <person name="Volff J.-N."/>
            <person name="Guigo R."/>
            <person name="Zody M.C."/>
            <person name="Mesirov J."/>
            <person name="Lindblad-Toh K."/>
            <person name="Birren B."/>
            <person name="Nusbaum C."/>
            <person name="Kahn D."/>
            <person name="Robinson-Rechavi M."/>
            <person name="Laudet V."/>
            <person name="Schachter V."/>
            <person name="Quetier F."/>
            <person name="Saurin W."/>
            <person name="Scarpelli C."/>
            <person name="Wincker P."/>
            <person name="Lander E.S."/>
            <person name="Weissenbach J."/>
            <person name="Roest Crollius H."/>
        </authorList>
    </citation>
    <scope>NUCLEOTIDE SEQUENCE [LARGE SCALE GENOMIC DNA]</scope>
</reference>
<dbReference type="Proteomes" id="UP000007303">
    <property type="component" value="Unassembled WGS sequence"/>
</dbReference>
<protein>
    <recommendedName>
        <fullName evidence="11">V-type proton ATPase 21 kDa proteolipid subunit c''</fullName>
    </recommendedName>
    <alternativeName>
        <fullName evidence="12">Vacuolar proton pump 21 kDa proteolipid subunit c''</fullName>
    </alternativeName>
</protein>
<feature type="transmembrane region" description="Helical" evidence="13">
    <location>
        <begin position="265"/>
        <end position="284"/>
    </location>
</feature>
<dbReference type="GO" id="GO:0046961">
    <property type="term" value="F:proton-transporting ATPase activity, rotational mechanism"/>
    <property type="evidence" value="ECO:0007669"/>
    <property type="project" value="InterPro"/>
</dbReference>
<comment type="function">
    <text evidence="13">Proton-conducting pore forming of the V0 complex of vacuolar(H+)-ATPase (V-ATPase), a multisubunit enzyme composed of a peripheral complex (V1) that hydrolyzes ATP and a membrane integral complex (V0) that translocates protons. V-ATPase is responsible for acidifying and maintaining the pH of intracellular compartments and in some cell types, is targeted to the plasma membrane, where it is responsible for acidifying the extracellular environment.</text>
</comment>
<comment type="subcellular location">
    <subcellularLocation>
        <location evidence="8">Cytoplasmic vesicle</location>
        <location evidence="8">Clathrin-coated vesicle membrane</location>
        <topology evidence="8">Multi-pass membrane protein</topology>
    </subcellularLocation>
</comment>
<evidence type="ECO:0000256" key="3">
    <source>
        <dbReference type="ARBA" id="ARBA00022692"/>
    </source>
</evidence>
<comment type="similarity">
    <text evidence="1 13">Belongs to the V-ATPase proteolipid subunit family.</text>
</comment>
<dbReference type="Gene3D" id="1.20.120.610">
    <property type="entry name" value="lithium bound rotor ring of v- atpase"/>
    <property type="match status" value="1"/>
</dbReference>
<reference evidence="16" key="2">
    <citation type="submission" date="2004-02" db="EMBL/GenBank/DDBJ databases">
        <authorList>
            <consortium name="Genoscope"/>
            <consortium name="Whitehead Institute Centre for Genome Research"/>
        </authorList>
    </citation>
    <scope>NUCLEOTIDE SEQUENCE</scope>
</reference>
<evidence type="ECO:0000313" key="17">
    <source>
        <dbReference type="Ensembl" id="ENSTNIP00000017203.1"/>
    </source>
</evidence>
<dbReference type="InterPro" id="IPR035921">
    <property type="entry name" value="F/V-ATP_Csub_sf"/>
</dbReference>
<evidence type="ECO:0000313" key="18">
    <source>
        <dbReference type="Proteomes" id="UP000007303"/>
    </source>
</evidence>
<keyword evidence="2 13" id="KW-0813">Transport</keyword>
<keyword evidence="7 13" id="KW-0472">Membrane</keyword>